<proteinExistence type="predicted"/>
<feature type="transmembrane region" description="Helical" evidence="6">
    <location>
        <begin position="33"/>
        <end position="57"/>
    </location>
</feature>
<dbReference type="PATRIC" id="fig|1434123.4.peg.3830"/>
<keyword evidence="9" id="KW-1185">Reference proteome</keyword>
<organism evidence="8 9">
    <name type="scientific">Methanosarcina vacuolata Z-761</name>
    <dbReference type="NCBI Taxonomy" id="1434123"/>
    <lineage>
        <taxon>Archaea</taxon>
        <taxon>Methanobacteriati</taxon>
        <taxon>Methanobacteriota</taxon>
        <taxon>Stenosarchaea group</taxon>
        <taxon>Methanomicrobia</taxon>
        <taxon>Methanosarcinales</taxon>
        <taxon>Methanosarcinaceae</taxon>
        <taxon>Methanosarcina</taxon>
    </lineage>
</organism>
<keyword evidence="3 6" id="KW-0812">Transmembrane</keyword>
<dbReference type="Proteomes" id="UP000033096">
    <property type="component" value="Chromosome"/>
</dbReference>
<dbReference type="AlphaFoldDB" id="A0A0E3Q6Y4"/>
<dbReference type="InterPro" id="IPR052027">
    <property type="entry name" value="PspC"/>
</dbReference>
<dbReference type="KEGG" id="mvc:MSVAZ_3120"/>
<sequence>MNKLYRSKKYRILAGVCGGLGEYFKVDPTLIRLLWLLISIVGAGSGIVAYIIAWIIIPEEP</sequence>
<dbReference type="GO" id="GO:0005886">
    <property type="term" value="C:plasma membrane"/>
    <property type="evidence" value="ECO:0007669"/>
    <property type="project" value="UniProtKB-SubCell"/>
</dbReference>
<dbReference type="PANTHER" id="PTHR33885">
    <property type="entry name" value="PHAGE SHOCK PROTEIN C"/>
    <property type="match status" value="1"/>
</dbReference>
<evidence type="ECO:0000256" key="4">
    <source>
        <dbReference type="ARBA" id="ARBA00022989"/>
    </source>
</evidence>
<accession>A0A0E3Q6Y4</accession>
<comment type="subcellular location">
    <subcellularLocation>
        <location evidence="1">Cell membrane</location>
        <topology evidence="1">Single-pass membrane protein</topology>
    </subcellularLocation>
</comment>
<gene>
    <name evidence="8" type="ORF">MSVAZ_3120</name>
</gene>
<evidence type="ECO:0000313" key="8">
    <source>
        <dbReference type="EMBL" id="AKB45389.1"/>
    </source>
</evidence>
<dbReference type="Pfam" id="PF04024">
    <property type="entry name" value="PspC"/>
    <property type="match status" value="1"/>
</dbReference>
<dbReference type="RefSeq" id="WP_048122761.1">
    <property type="nucleotide sequence ID" value="NZ_CP009520.1"/>
</dbReference>
<feature type="domain" description="Phage shock protein PspC N-terminal" evidence="7">
    <location>
        <begin position="3"/>
        <end position="60"/>
    </location>
</feature>
<keyword evidence="2" id="KW-1003">Cell membrane</keyword>
<evidence type="ECO:0000256" key="6">
    <source>
        <dbReference type="SAM" id="Phobius"/>
    </source>
</evidence>
<dbReference type="HOGENOM" id="CLU_143433_4_3_2"/>
<dbReference type="PANTHER" id="PTHR33885:SF3">
    <property type="entry name" value="PHAGE SHOCK PROTEIN C"/>
    <property type="match status" value="1"/>
</dbReference>
<evidence type="ECO:0000313" key="9">
    <source>
        <dbReference type="Proteomes" id="UP000033096"/>
    </source>
</evidence>
<evidence type="ECO:0000256" key="3">
    <source>
        <dbReference type="ARBA" id="ARBA00022692"/>
    </source>
</evidence>
<reference evidence="8 9" key="1">
    <citation type="submission" date="2014-07" db="EMBL/GenBank/DDBJ databases">
        <title>Methanogenic archaea and the global carbon cycle.</title>
        <authorList>
            <person name="Henriksen J.R."/>
            <person name="Luke J."/>
            <person name="Reinhart S."/>
            <person name="Benedict M.N."/>
            <person name="Youngblut N.D."/>
            <person name="Metcalf M.E."/>
            <person name="Whitaker R.J."/>
            <person name="Metcalf W.W."/>
        </authorList>
    </citation>
    <scope>NUCLEOTIDE SEQUENCE [LARGE SCALE GENOMIC DNA]</scope>
    <source>
        <strain evidence="8 9">Z-761</strain>
    </source>
</reference>
<keyword evidence="4 6" id="KW-1133">Transmembrane helix</keyword>
<dbReference type="GeneID" id="24811648"/>
<keyword evidence="5 6" id="KW-0472">Membrane</keyword>
<evidence type="ECO:0000256" key="2">
    <source>
        <dbReference type="ARBA" id="ARBA00022475"/>
    </source>
</evidence>
<evidence type="ECO:0000256" key="1">
    <source>
        <dbReference type="ARBA" id="ARBA00004162"/>
    </source>
</evidence>
<protein>
    <submittedName>
        <fullName evidence="8">Stress-responsive transcriptional regulator</fullName>
    </submittedName>
</protein>
<dbReference type="InterPro" id="IPR007168">
    <property type="entry name" value="Phageshock_PspC_N"/>
</dbReference>
<name>A0A0E3Q6Y4_9EURY</name>
<dbReference type="EMBL" id="CP009520">
    <property type="protein sequence ID" value="AKB45389.1"/>
    <property type="molecule type" value="Genomic_DNA"/>
</dbReference>
<dbReference type="STRING" id="1434123.MSVAZ_3120"/>
<evidence type="ECO:0000256" key="5">
    <source>
        <dbReference type="ARBA" id="ARBA00023136"/>
    </source>
</evidence>
<evidence type="ECO:0000259" key="7">
    <source>
        <dbReference type="Pfam" id="PF04024"/>
    </source>
</evidence>